<evidence type="ECO:0000313" key="17">
    <source>
        <dbReference type="Proteomes" id="UP000800094"/>
    </source>
</evidence>
<dbReference type="GO" id="GO:0005634">
    <property type="term" value="C:nucleus"/>
    <property type="evidence" value="ECO:0007669"/>
    <property type="project" value="TreeGrafter"/>
</dbReference>
<evidence type="ECO:0000256" key="2">
    <source>
        <dbReference type="ARBA" id="ARBA00008343"/>
    </source>
</evidence>
<evidence type="ECO:0000256" key="11">
    <source>
        <dbReference type="ARBA" id="ARBA00023204"/>
    </source>
</evidence>
<sequence>MPWRKKWIDPGKFEGSEEELRKAVARRAYEVWVSEVMLQQTRVSTVIPYFKAWISKWPTIQDLAKANHDQILAVWKGLGYYSRATRLHQGAQAMVSQNSGACTIPCKIEELQEFPGIGRYTAGAISSIAFGEPEPVLDGNVARVLSRQLGLYVNVKDKKANDLLWEVADQLVKHVSGFPETQRGAVPGNWNQAMMELGSTICTPRPKCGECPVQKTCRAYAEGQALAEKKDVTTGIPDIEDACSLCEQLDTEELVTAPKEPEGLVEAEGTAKKRKRGAKPTNTISHYFGVITPSGDLKADTENDETADEETHNGAGKRKAPARTAGLLASLWQFPEGPLPTSKNSAIHRKTSAKKFISGLEAGHIDMGMAKHVAELDSLVHVFTHLRLTMHVHLFRIVADKAEASDCAIAGPPARRWIDTDAMDNQTLSTGMRKCWDLLQKAR</sequence>
<dbReference type="SUPFAM" id="SSF48150">
    <property type="entry name" value="DNA-glycosylase"/>
    <property type="match status" value="1"/>
</dbReference>
<dbReference type="GeneID" id="54577325"/>
<comment type="function">
    <text evidence="13">Adenine glycosylase active on G-A mispairs.</text>
</comment>
<dbReference type="GO" id="GO:0000701">
    <property type="term" value="F:purine-specific mismatch base pair DNA N-glycosylase activity"/>
    <property type="evidence" value="ECO:0007669"/>
    <property type="project" value="UniProtKB-EC"/>
</dbReference>
<evidence type="ECO:0000256" key="8">
    <source>
        <dbReference type="ARBA" id="ARBA00022801"/>
    </source>
</evidence>
<reference evidence="16" key="1">
    <citation type="journal article" date="2020" name="Stud. Mycol.">
        <title>101 Dothideomycetes genomes: a test case for predicting lifestyles and emergence of pathogens.</title>
        <authorList>
            <person name="Haridas S."/>
            <person name="Albert R."/>
            <person name="Binder M."/>
            <person name="Bloem J."/>
            <person name="Labutti K."/>
            <person name="Salamov A."/>
            <person name="Andreopoulos B."/>
            <person name="Baker S."/>
            <person name="Barry K."/>
            <person name="Bills G."/>
            <person name="Bluhm B."/>
            <person name="Cannon C."/>
            <person name="Castanera R."/>
            <person name="Culley D."/>
            <person name="Daum C."/>
            <person name="Ezra D."/>
            <person name="Gonzalez J."/>
            <person name="Henrissat B."/>
            <person name="Kuo A."/>
            <person name="Liang C."/>
            <person name="Lipzen A."/>
            <person name="Lutzoni F."/>
            <person name="Magnuson J."/>
            <person name="Mondo S."/>
            <person name="Nolan M."/>
            <person name="Ohm R."/>
            <person name="Pangilinan J."/>
            <person name="Park H.-J."/>
            <person name="Ramirez L."/>
            <person name="Alfaro M."/>
            <person name="Sun H."/>
            <person name="Tritt A."/>
            <person name="Yoshinaga Y."/>
            <person name="Zwiers L.-H."/>
            <person name="Turgeon B."/>
            <person name="Goodwin S."/>
            <person name="Spatafora J."/>
            <person name="Crous P."/>
            <person name="Grigoriev I."/>
        </authorList>
    </citation>
    <scope>NUCLEOTIDE SEQUENCE</scope>
    <source>
        <strain evidence="16">CBS 122368</strain>
    </source>
</reference>
<dbReference type="GO" id="GO:0032357">
    <property type="term" value="F:oxidized purine DNA binding"/>
    <property type="evidence" value="ECO:0007669"/>
    <property type="project" value="TreeGrafter"/>
</dbReference>
<feature type="region of interest" description="Disordered" evidence="14">
    <location>
        <begin position="295"/>
        <end position="320"/>
    </location>
</feature>
<evidence type="ECO:0000256" key="12">
    <source>
        <dbReference type="ARBA" id="ARBA00023295"/>
    </source>
</evidence>
<evidence type="ECO:0000313" key="16">
    <source>
        <dbReference type="EMBL" id="KAF2245615.1"/>
    </source>
</evidence>
<keyword evidence="17" id="KW-1185">Reference proteome</keyword>
<comment type="cofactor">
    <cofactor evidence="13">
        <name>[4Fe-4S] cluster</name>
        <dbReference type="ChEBI" id="CHEBI:49883"/>
    </cofactor>
    <text evidence="13">Binds 1 [4Fe-4S] cluster.</text>
</comment>
<accession>A0A6A6I522</accession>
<dbReference type="EC" id="3.2.2.31" evidence="3 13"/>
<keyword evidence="9 13" id="KW-0408">Iron</keyword>
<dbReference type="GO" id="GO:0006298">
    <property type="term" value="P:mismatch repair"/>
    <property type="evidence" value="ECO:0007669"/>
    <property type="project" value="TreeGrafter"/>
</dbReference>
<dbReference type="Gene3D" id="1.10.1670.10">
    <property type="entry name" value="Helix-hairpin-Helix base-excision DNA repair enzymes (C-terminal)"/>
    <property type="match status" value="1"/>
</dbReference>
<name>A0A6A6I522_9PLEO</name>
<feature type="domain" description="HhH-GPD" evidence="15">
    <location>
        <begin position="37"/>
        <end position="200"/>
    </location>
</feature>
<comment type="catalytic activity">
    <reaction evidence="1 13">
        <text>Hydrolyzes free adenine bases from 7,8-dihydro-8-oxoguanine:adenine mismatched double-stranded DNA, leaving an apurinic site.</text>
        <dbReference type="EC" id="3.2.2.31"/>
    </reaction>
</comment>
<dbReference type="Gene3D" id="3.90.79.10">
    <property type="entry name" value="Nucleoside Triphosphate Pyrophosphohydrolase"/>
    <property type="match status" value="1"/>
</dbReference>
<evidence type="ECO:0000256" key="13">
    <source>
        <dbReference type="RuleBase" id="RU365096"/>
    </source>
</evidence>
<evidence type="ECO:0000256" key="7">
    <source>
        <dbReference type="ARBA" id="ARBA00022763"/>
    </source>
</evidence>
<evidence type="ECO:0000256" key="3">
    <source>
        <dbReference type="ARBA" id="ARBA00012045"/>
    </source>
</evidence>
<dbReference type="InterPro" id="IPR015797">
    <property type="entry name" value="NUDIX_hydrolase-like_dom_sf"/>
</dbReference>
<evidence type="ECO:0000256" key="1">
    <source>
        <dbReference type="ARBA" id="ARBA00000843"/>
    </source>
</evidence>
<dbReference type="OrthoDB" id="10248838at2759"/>
<dbReference type="EMBL" id="ML987200">
    <property type="protein sequence ID" value="KAF2245615.1"/>
    <property type="molecule type" value="Genomic_DNA"/>
</dbReference>
<dbReference type="Pfam" id="PF00730">
    <property type="entry name" value="HhH-GPD"/>
    <property type="match status" value="1"/>
</dbReference>
<dbReference type="Gene3D" id="1.10.340.30">
    <property type="entry name" value="Hypothetical protein, domain 2"/>
    <property type="match status" value="1"/>
</dbReference>
<keyword evidence="8" id="KW-0378">Hydrolase</keyword>
<comment type="similarity">
    <text evidence="2 13">Belongs to the Nth/MutY family.</text>
</comment>
<dbReference type="GO" id="GO:0046872">
    <property type="term" value="F:metal ion binding"/>
    <property type="evidence" value="ECO:0007669"/>
    <property type="project" value="UniProtKB-UniRule"/>
</dbReference>
<dbReference type="GO" id="GO:0006285">
    <property type="term" value="P:base-excision repair, AP site formation"/>
    <property type="evidence" value="ECO:0007669"/>
    <property type="project" value="UniProtKB-ARBA"/>
</dbReference>
<dbReference type="Proteomes" id="UP000800094">
    <property type="component" value="Unassembled WGS sequence"/>
</dbReference>
<dbReference type="GO" id="GO:0034039">
    <property type="term" value="F:8-oxo-7,8-dihydroguanine DNA N-glycosylase activity"/>
    <property type="evidence" value="ECO:0007669"/>
    <property type="project" value="TreeGrafter"/>
</dbReference>
<evidence type="ECO:0000256" key="14">
    <source>
        <dbReference type="SAM" id="MobiDB-lite"/>
    </source>
</evidence>
<dbReference type="SMART" id="SM00525">
    <property type="entry name" value="FES"/>
    <property type="match status" value="1"/>
</dbReference>
<dbReference type="FunFam" id="1.10.340.30:FF:000002">
    <property type="entry name" value="Adenine DNA glycosylase"/>
    <property type="match status" value="1"/>
</dbReference>
<dbReference type="CDD" id="cd03431">
    <property type="entry name" value="NUDIX_DNA_Glycosylase_C-MutY"/>
    <property type="match status" value="1"/>
</dbReference>
<dbReference type="PANTHER" id="PTHR42944:SF1">
    <property type="entry name" value="ADENINE DNA GLYCOSYLASE"/>
    <property type="match status" value="1"/>
</dbReference>
<dbReference type="SUPFAM" id="SSF55811">
    <property type="entry name" value="Nudix"/>
    <property type="match status" value="1"/>
</dbReference>
<proteinExistence type="inferred from homology"/>
<dbReference type="InterPro" id="IPR011257">
    <property type="entry name" value="DNA_glycosylase"/>
</dbReference>
<protein>
    <recommendedName>
        <fullName evidence="4 13">Adenine DNA glycosylase</fullName>
        <ecNumber evidence="3 13">3.2.2.31</ecNumber>
    </recommendedName>
</protein>
<dbReference type="InterPro" id="IPR003651">
    <property type="entry name" value="Endonuclease3_FeS-loop_motif"/>
</dbReference>
<evidence type="ECO:0000256" key="9">
    <source>
        <dbReference type="ARBA" id="ARBA00023004"/>
    </source>
</evidence>
<evidence type="ECO:0000256" key="5">
    <source>
        <dbReference type="ARBA" id="ARBA00022485"/>
    </source>
</evidence>
<evidence type="ECO:0000256" key="10">
    <source>
        <dbReference type="ARBA" id="ARBA00023014"/>
    </source>
</evidence>
<keyword evidence="5" id="KW-0004">4Fe-4S</keyword>
<evidence type="ECO:0000256" key="6">
    <source>
        <dbReference type="ARBA" id="ARBA00022723"/>
    </source>
</evidence>
<keyword evidence="7 13" id="KW-0227">DNA damage</keyword>
<keyword evidence="11" id="KW-0234">DNA repair</keyword>
<dbReference type="InterPro" id="IPR044298">
    <property type="entry name" value="MIG/MutY"/>
</dbReference>
<dbReference type="Pfam" id="PF14815">
    <property type="entry name" value="NUDIX_4"/>
    <property type="match status" value="1"/>
</dbReference>
<organism evidence="16 17">
    <name type="scientific">Trematosphaeria pertusa</name>
    <dbReference type="NCBI Taxonomy" id="390896"/>
    <lineage>
        <taxon>Eukaryota</taxon>
        <taxon>Fungi</taxon>
        <taxon>Dikarya</taxon>
        <taxon>Ascomycota</taxon>
        <taxon>Pezizomycotina</taxon>
        <taxon>Dothideomycetes</taxon>
        <taxon>Pleosporomycetidae</taxon>
        <taxon>Pleosporales</taxon>
        <taxon>Massarineae</taxon>
        <taxon>Trematosphaeriaceae</taxon>
        <taxon>Trematosphaeria</taxon>
    </lineage>
</organism>
<dbReference type="PANTHER" id="PTHR42944">
    <property type="entry name" value="ADENINE DNA GLYCOSYLASE"/>
    <property type="match status" value="1"/>
</dbReference>
<evidence type="ECO:0000256" key="4">
    <source>
        <dbReference type="ARBA" id="ARBA00022023"/>
    </source>
</evidence>
<evidence type="ECO:0000259" key="15">
    <source>
        <dbReference type="SMART" id="SM00478"/>
    </source>
</evidence>
<dbReference type="InterPro" id="IPR029119">
    <property type="entry name" value="MutY_C"/>
</dbReference>
<keyword evidence="12 13" id="KW-0326">Glycosidase</keyword>
<dbReference type="InterPro" id="IPR023170">
    <property type="entry name" value="HhH_base_excis_C"/>
</dbReference>
<dbReference type="RefSeq" id="XP_033680619.1">
    <property type="nucleotide sequence ID" value="XM_033823995.1"/>
</dbReference>
<dbReference type="SMART" id="SM00478">
    <property type="entry name" value="ENDO3c"/>
    <property type="match status" value="1"/>
</dbReference>
<keyword evidence="6" id="KW-0479">Metal-binding</keyword>
<dbReference type="GO" id="GO:0035485">
    <property type="term" value="F:adenine/guanine mispair binding"/>
    <property type="evidence" value="ECO:0007669"/>
    <property type="project" value="TreeGrafter"/>
</dbReference>
<gene>
    <name evidence="16" type="ORF">BU26DRAFT_432822</name>
</gene>
<dbReference type="InterPro" id="IPR003265">
    <property type="entry name" value="HhH-GPD_domain"/>
</dbReference>
<dbReference type="AlphaFoldDB" id="A0A6A6I522"/>
<dbReference type="CDD" id="cd00056">
    <property type="entry name" value="ENDO3c"/>
    <property type="match status" value="1"/>
</dbReference>
<dbReference type="GO" id="GO:0051539">
    <property type="term" value="F:4 iron, 4 sulfur cluster binding"/>
    <property type="evidence" value="ECO:0007669"/>
    <property type="project" value="UniProtKB-UniRule"/>
</dbReference>
<keyword evidence="10" id="KW-0411">Iron-sulfur</keyword>